<dbReference type="SUPFAM" id="SSF103473">
    <property type="entry name" value="MFS general substrate transporter"/>
    <property type="match status" value="1"/>
</dbReference>
<dbReference type="GO" id="GO:0022857">
    <property type="term" value="F:transmembrane transporter activity"/>
    <property type="evidence" value="ECO:0007669"/>
    <property type="project" value="InterPro"/>
</dbReference>
<dbReference type="AlphaFoldDB" id="A0A5B8UBD2"/>
<gene>
    <name evidence="10" type="ORF">FSW04_24870</name>
</gene>
<name>A0A5B8UBD2_9ACTN</name>
<dbReference type="Proteomes" id="UP000321805">
    <property type="component" value="Chromosome"/>
</dbReference>
<evidence type="ECO:0000259" key="9">
    <source>
        <dbReference type="PROSITE" id="PS50850"/>
    </source>
</evidence>
<feature type="region of interest" description="Disordered" evidence="7">
    <location>
        <begin position="1"/>
        <end position="24"/>
    </location>
</feature>
<evidence type="ECO:0000313" key="11">
    <source>
        <dbReference type="Proteomes" id="UP000321805"/>
    </source>
</evidence>
<accession>A0A5B8UBD2</accession>
<dbReference type="Pfam" id="PF05977">
    <property type="entry name" value="MFS_3"/>
    <property type="match status" value="1"/>
</dbReference>
<keyword evidence="4 8" id="KW-0812">Transmembrane</keyword>
<keyword evidence="6 8" id="KW-0472">Membrane</keyword>
<keyword evidence="3" id="KW-1003">Cell membrane</keyword>
<feature type="transmembrane region" description="Helical" evidence="8">
    <location>
        <begin position="47"/>
        <end position="73"/>
    </location>
</feature>
<evidence type="ECO:0000256" key="7">
    <source>
        <dbReference type="SAM" id="MobiDB-lite"/>
    </source>
</evidence>
<dbReference type="PANTHER" id="PTHR23513">
    <property type="entry name" value="INTEGRAL MEMBRANE EFFLUX PROTEIN-RELATED"/>
    <property type="match status" value="1"/>
</dbReference>
<dbReference type="InterPro" id="IPR010290">
    <property type="entry name" value="TM_effector"/>
</dbReference>
<evidence type="ECO:0000256" key="6">
    <source>
        <dbReference type="ARBA" id="ARBA00023136"/>
    </source>
</evidence>
<dbReference type="InterPro" id="IPR036259">
    <property type="entry name" value="MFS_trans_sf"/>
</dbReference>
<reference evidence="10 11" key="1">
    <citation type="journal article" date="2018" name="J. Microbiol.">
        <title>Baekduia soli gen. nov., sp. nov., a novel bacterium isolated from the soil of Baekdu Mountain and proposal of a novel family name, Baekduiaceae fam. nov.</title>
        <authorList>
            <person name="An D.S."/>
            <person name="Siddiqi M.Z."/>
            <person name="Kim K.H."/>
            <person name="Yu H.S."/>
            <person name="Im W.T."/>
        </authorList>
    </citation>
    <scope>NUCLEOTIDE SEQUENCE [LARGE SCALE GENOMIC DNA]</scope>
    <source>
        <strain evidence="10 11">BR7-21</strain>
    </source>
</reference>
<evidence type="ECO:0000256" key="2">
    <source>
        <dbReference type="ARBA" id="ARBA00022448"/>
    </source>
</evidence>
<keyword evidence="2" id="KW-0813">Transport</keyword>
<dbReference type="GO" id="GO:0005886">
    <property type="term" value="C:plasma membrane"/>
    <property type="evidence" value="ECO:0007669"/>
    <property type="project" value="UniProtKB-SubCell"/>
</dbReference>
<proteinExistence type="predicted"/>
<evidence type="ECO:0000313" key="10">
    <source>
        <dbReference type="EMBL" id="QEC50493.1"/>
    </source>
</evidence>
<dbReference type="PANTHER" id="PTHR23513:SF9">
    <property type="entry name" value="ENTEROBACTIN EXPORTER ENTS"/>
    <property type="match status" value="1"/>
</dbReference>
<feature type="transmembrane region" description="Helical" evidence="8">
    <location>
        <begin position="79"/>
        <end position="100"/>
    </location>
</feature>
<dbReference type="InterPro" id="IPR020846">
    <property type="entry name" value="MFS_dom"/>
</dbReference>
<feature type="transmembrane region" description="Helical" evidence="8">
    <location>
        <begin position="196"/>
        <end position="220"/>
    </location>
</feature>
<dbReference type="KEGG" id="bsol:FSW04_24870"/>
<feature type="domain" description="Major facilitator superfamily (MFS) profile" evidence="9">
    <location>
        <begin position="26"/>
        <end position="236"/>
    </location>
</feature>
<evidence type="ECO:0000256" key="4">
    <source>
        <dbReference type="ARBA" id="ARBA00022692"/>
    </source>
</evidence>
<evidence type="ECO:0000256" key="1">
    <source>
        <dbReference type="ARBA" id="ARBA00004651"/>
    </source>
</evidence>
<dbReference type="OrthoDB" id="5494559at2"/>
<protein>
    <recommendedName>
        <fullName evidence="9">Major facilitator superfamily (MFS) profile domain-containing protein</fullName>
    </recommendedName>
</protein>
<evidence type="ECO:0000256" key="5">
    <source>
        <dbReference type="ARBA" id="ARBA00022989"/>
    </source>
</evidence>
<keyword evidence="5 8" id="KW-1133">Transmembrane helix</keyword>
<evidence type="ECO:0000256" key="3">
    <source>
        <dbReference type="ARBA" id="ARBA00022475"/>
    </source>
</evidence>
<feature type="transmembrane region" description="Helical" evidence="8">
    <location>
        <begin position="107"/>
        <end position="138"/>
    </location>
</feature>
<organism evidence="10 11">
    <name type="scientific">Baekduia soli</name>
    <dbReference type="NCBI Taxonomy" id="496014"/>
    <lineage>
        <taxon>Bacteria</taxon>
        <taxon>Bacillati</taxon>
        <taxon>Actinomycetota</taxon>
        <taxon>Thermoleophilia</taxon>
        <taxon>Solirubrobacterales</taxon>
        <taxon>Baekduiaceae</taxon>
        <taxon>Baekduia</taxon>
    </lineage>
</organism>
<dbReference type="PROSITE" id="PS50850">
    <property type="entry name" value="MFS"/>
    <property type="match status" value="1"/>
</dbReference>
<keyword evidence="11" id="KW-1185">Reference proteome</keyword>
<comment type="subcellular location">
    <subcellularLocation>
        <location evidence="1">Cell membrane</location>
        <topology evidence="1">Multi-pass membrane protein</topology>
    </subcellularLocation>
</comment>
<dbReference type="EMBL" id="CP042430">
    <property type="protein sequence ID" value="QEC50493.1"/>
    <property type="molecule type" value="Genomic_DNA"/>
</dbReference>
<dbReference type="Gene3D" id="1.20.1250.20">
    <property type="entry name" value="MFS general substrate transporter like domains"/>
    <property type="match status" value="1"/>
</dbReference>
<sequence length="236" mass="23417">MPGDHRGGVGDGPQRPTGATGPHEPVLRSIAEGLRFVRGNQALMGSFAIDLVAMTFGMPRALFAVLAVSVYHAGAGGTGLLYASVAAGATVAALSTGWIAHARRLGLIVIWAVVAWGVAIALAGLAGSLLLAAALLAVAGAADSVSAVCRSSINQSVTPDGLRGRMSSVFSLVVTSGPRLGDVEAGSAAALGGVRFSVVSGGLACVVGVAVILVAFPALLRYDAERVLAAPSPARG</sequence>
<evidence type="ECO:0000256" key="8">
    <source>
        <dbReference type="SAM" id="Phobius"/>
    </source>
</evidence>